<dbReference type="AlphaFoldDB" id="A0A2P2JSI8"/>
<reference evidence="1" key="1">
    <citation type="submission" date="2018-02" db="EMBL/GenBank/DDBJ databases">
        <title>Rhizophora mucronata_Transcriptome.</title>
        <authorList>
            <person name="Meera S.P."/>
            <person name="Sreeshan A."/>
            <person name="Augustine A."/>
        </authorList>
    </citation>
    <scope>NUCLEOTIDE SEQUENCE</scope>
    <source>
        <tissue evidence="1">Leaf</tissue>
    </source>
</reference>
<name>A0A2P2JSI8_RHIMU</name>
<evidence type="ECO:0000313" key="1">
    <source>
        <dbReference type="EMBL" id="MBW96409.1"/>
    </source>
</evidence>
<accession>A0A2P2JSI8</accession>
<sequence length="38" mass="4433">MNIINEFLQFNFHNNPTGKVPKPTDLTFSIILKNRLCN</sequence>
<protein>
    <submittedName>
        <fullName evidence="1">Uncharacterized protein</fullName>
    </submittedName>
</protein>
<dbReference type="EMBL" id="GGEC01015926">
    <property type="protein sequence ID" value="MBW96409.1"/>
    <property type="molecule type" value="Transcribed_RNA"/>
</dbReference>
<organism evidence="1">
    <name type="scientific">Rhizophora mucronata</name>
    <name type="common">Asiatic mangrove</name>
    <dbReference type="NCBI Taxonomy" id="61149"/>
    <lineage>
        <taxon>Eukaryota</taxon>
        <taxon>Viridiplantae</taxon>
        <taxon>Streptophyta</taxon>
        <taxon>Embryophyta</taxon>
        <taxon>Tracheophyta</taxon>
        <taxon>Spermatophyta</taxon>
        <taxon>Magnoliopsida</taxon>
        <taxon>eudicotyledons</taxon>
        <taxon>Gunneridae</taxon>
        <taxon>Pentapetalae</taxon>
        <taxon>rosids</taxon>
        <taxon>fabids</taxon>
        <taxon>Malpighiales</taxon>
        <taxon>Rhizophoraceae</taxon>
        <taxon>Rhizophora</taxon>
    </lineage>
</organism>
<proteinExistence type="predicted"/>